<evidence type="ECO:0000313" key="1">
    <source>
        <dbReference type="EMBL" id="MFB9532486.1"/>
    </source>
</evidence>
<comment type="caution">
    <text evidence="1">The sequence shown here is derived from an EMBL/GenBank/DDBJ whole genome shotgun (WGS) entry which is preliminary data.</text>
</comment>
<protein>
    <submittedName>
        <fullName evidence="1">Uncharacterized protein</fullName>
    </submittedName>
</protein>
<gene>
    <name evidence="1" type="ORF">ACFFRN_38260</name>
</gene>
<dbReference type="EMBL" id="JBHMCE010000014">
    <property type="protein sequence ID" value="MFB9532486.1"/>
    <property type="molecule type" value="Genomic_DNA"/>
</dbReference>
<keyword evidence="2" id="KW-1185">Reference proteome</keyword>
<dbReference type="RefSeq" id="WP_346117383.1">
    <property type="nucleotide sequence ID" value="NZ_BAAAXC010000005.1"/>
</dbReference>
<accession>A0ABV5QCQ0</accession>
<organism evidence="1 2">
    <name type="scientific">Nonomuraea roseola</name>
    <dbReference type="NCBI Taxonomy" id="46179"/>
    <lineage>
        <taxon>Bacteria</taxon>
        <taxon>Bacillati</taxon>
        <taxon>Actinomycetota</taxon>
        <taxon>Actinomycetes</taxon>
        <taxon>Streptosporangiales</taxon>
        <taxon>Streptosporangiaceae</taxon>
        <taxon>Nonomuraea</taxon>
    </lineage>
</organism>
<evidence type="ECO:0000313" key="2">
    <source>
        <dbReference type="Proteomes" id="UP001589646"/>
    </source>
</evidence>
<reference evidence="1 2" key="1">
    <citation type="submission" date="2024-09" db="EMBL/GenBank/DDBJ databases">
        <authorList>
            <person name="Sun Q."/>
            <person name="Mori K."/>
        </authorList>
    </citation>
    <scope>NUCLEOTIDE SEQUENCE [LARGE SCALE GENOMIC DNA]</scope>
    <source>
        <strain evidence="1 2">JCM 3323</strain>
    </source>
</reference>
<name>A0ABV5QCQ0_9ACTN</name>
<dbReference type="Proteomes" id="UP001589646">
    <property type="component" value="Unassembled WGS sequence"/>
</dbReference>
<proteinExistence type="predicted"/>
<sequence length="40" mass="4375">MIGTTDVLPHAVAAEIRVRVERGAAEMKQTIESAARSPRR</sequence>